<dbReference type="Pfam" id="PF00805">
    <property type="entry name" value="Pentapeptide"/>
    <property type="match status" value="4"/>
</dbReference>
<dbReference type="InterPro" id="IPR001646">
    <property type="entry name" value="5peptide_repeat"/>
</dbReference>
<proteinExistence type="predicted"/>
<evidence type="ECO:0000313" key="5">
    <source>
        <dbReference type="Proteomes" id="UP000282195"/>
    </source>
</evidence>
<accession>A0A387FRD7</accession>
<dbReference type="Proteomes" id="UP000282195">
    <property type="component" value="Plasmid pRCCGE525c"/>
</dbReference>
<dbReference type="Pfam" id="PF09937">
    <property type="entry name" value="DUF2169"/>
    <property type="match status" value="1"/>
</dbReference>
<protein>
    <submittedName>
        <fullName evidence="4">DUF2169 domain-containing protein</fullName>
    </submittedName>
</protein>
<evidence type="ECO:0000256" key="2">
    <source>
        <dbReference type="SAM" id="MobiDB-lite"/>
    </source>
</evidence>
<dbReference type="AlphaFoldDB" id="A0A387FRD7"/>
<dbReference type="KEGG" id="rjg:CCGE525_23780"/>
<dbReference type="InterPro" id="IPR018683">
    <property type="entry name" value="DUF2169"/>
</dbReference>
<dbReference type="InterPro" id="IPR051082">
    <property type="entry name" value="Pentapeptide-BTB/POZ_domain"/>
</dbReference>
<dbReference type="RefSeq" id="WP_120706826.1">
    <property type="nucleotide sequence ID" value="NZ_CP032695.1"/>
</dbReference>
<dbReference type="SUPFAM" id="SSF141571">
    <property type="entry name" value="Pentapeptide repeat-like"/>
    <property type="match status" value="2"/>
</dbReference>
<organism evidence="4 5">
    <name type="scientific">Rhizobium jaguaris</name>
    <dbReference type="NCBI Taxonomy" id="1312183"/>
    <lineage>
        <taxon>Bacteria</taxon>
        <taxon>Pseudomonadati</taxon>
        <taxon>Pseudomonadota</taxon>
        <taxon>Alphaproteobacteria</taxon>
        <taxon>Hyphomicrobiales</taxon>
        <taxon>Rhizobiaceae</taxon>
        <taxon>Rhizobium/Agrobacterium group</taxon>
        <taxon>Rhizobium</taxon>
    </lineage>
</organism>
<feature type="region of interest" description="Disordered" evidence="2">
    <location>
        <begin position="129"/>
        <end position="148"/>
    </location>
</feature>
<evidence type="ECO:0000256" key="1">
    <source>
        <dbReference type="SAM" id="Coils"/>
    </source>
</evidence>
<dbReference type="EMBL" id="CP032695">
    <property type="protein sequence ID" value="AYG61890.1"/>
    <property type="molecule type" value="Genomic_DNA"/>
</dbReference>
<keyword evidence="5" id="KW-1185">Reference proteome</keyword>
<dbReference type="PANTHER" id="PTHR14136">
    <property type="entry name" value="BTB_POZ DOMAIN-CONTAINING PROTEIN KCTD9"/>
    <property type="match status" value="1"/>
</dbReference>
<feature type="coiled-coil region" evidence="1">
    <location>
        <begin position="694"/>
        <end position="721"/>
    </location>
</feature>
<reference evidence="4 5" key="1">
    <citation type="submission" date="2018-10" db="EMBL/GenBank/DDBJ databases">
        <title>Rhizobium etli, R. leguminosarum and a new Rhizobium genospecies from Phaseolus dumosus.</title>
        <authorList>
            <person name="Ramirez-Puebla S.T."/>
            <person name="Rogel-Hernandez M.A."/>
            <person name="Guerrero G."/>
            <person name="Ormeno-Orrillo E."/>
            <person name="Martinez-Romero J.C."/>
            <person name="Negrete-Yankelevich S."/>
            <person name="Martinez-Romero E."/>
        </authorList>
    </citation>
    <scope>NUCLEOTIDE SEQUENCE [LARGE SCALE GENOMIC DNA]</scope>
    <source>
        <strain evidence="4 5">CCGE525</strain>
        <plasmid evidence="5">prccge525c</plasmid>
    </source>
</reference>
<name>A0A387FRD7_9HYPH</name>
<geneLocation type="plasmid" evidence="5">
    <name>prccge525c</name>
</geneLocation>
<evidence type="ECO:0000313" key="4">
    <source>
        <dbReference type="EMBL" id="AYG61890.1"/>
    </source>
</evidence>
<feature type="domain" description="DUF2169" evidence="3">
    <location>
        <begin position="24"/>
        <end position="299"/>
    </location>
</feature>
<feature type="coiled-coil region" evidence="1">
    <location>
        <begin position="433"/>
        <end position="463"/>
    </location>
</feature>
<sequence length="1070" mass="115923">MPAIIKPSRIATAVHMEPAERGGQMTLSAFLLFDFATPGKFLTDQALWPMVVEQMPKGAIFDKGQLKPKGEMIVAGAALAPGDQPVTGIRVTARLGAIEKRLAVFGDRYWRMTDRGIVMTEARPFDRMPIDDQHAFGGPDHKVNPRGKGDKARQIVEAGYEAPLPNVEDADRPIRSIDDRPLPVGFGPLPPDAAQRMRYAGTYDQHWIKNVSPRKPADFNPLFRCDAPGDQRFDAHFTGDEAFAVSGMSLGGLAAGRLPNVRLRAFVHRSSDGSLTETRMVCDTVTLFPNITKATMAFRALAKDTDSFCADIATVMIAMEHAEAPPRPADYYRHIFTLRTDRQEAHKHAFSDFQLMPEVDPAIVSARRAAKLEDARAKQLQFIDNLNWAARKVVEDQGLPADIVSPFDSSGVDALPLVPQPTAQEIADGDFDLAELIDDVKTMEKALLEMRDREMAAAELQRRALVKSTPAFLNDFLAQPIADDAHMARFPDLSLDEDFTAGLAGAGRVLGDNKTALEGLHPEFSGEAFAHLPDELDNIFDTLSDSGPVDAEAVEKQFAAACARAMRQPEGSLLFEARQSIRNTKLDSFDFSQAFDQTADVHREFADLFGNMTTKTPAGEATTSPAGLFPTEEIAFDRSDAEQALAKAAATIDAKFPHLVGNGDEGDAIERLMSKVREFTPPATDQEARALAPATLVERKRSEALDNLDEAEEMVDEAILAGRQKTPAAIFPMQAFLPGVAERLGAFVIEKLKEGHDFRGADLAGADLRNADFSGLDLRATFFERADLTNACFAGANLEGAVFTEAILSGADFSGAAMSKANLSKAVLRGSRLDRCQLDNCTLVGTDFTGASAREMRASRITIIESVLDDADFSGADLAEAQILKGKADGLVLDKARVSRASFMVLSMRAASFREVALERVAFMELTAPGANFAHAQMNCVGFIGKGDLSGGGFEEIVATDTSWNTADMTESCFLRARCDSCLFNDCDMSASDLRLASLKRARFDKSILADSDLFGANLYGASIGKVDLRRTSLRGANLYLANLTDAMLGSCDLTGANLGKTLLEAPSDA</sequence>
<evidence type="ECO:0000259" key="3">
    <source>
        <dbReference type="Pfam" id="PF09937"/>
    </source>
</evidence>
<keyword evidence="1" id="KW-0175">Coiled coil</keyword>
<dbReference type="Gene3D" id="2.160.20.80">
    <property type="entry name" value="E3 ubiquitin-protein ligase SopA"/>
    <property type="match status" value="2"/>
</dbReference>
<dbReference type="OrthoDB" id="237820at2"/>
<dbReference type="PANTHER" id="PTHR14136:SF17">
    <property type="entry name" value="BTB_POZ DOMAIN-CONTAINING PROTEIN KCTD9"/>
    <property type="match status" value="1"/>
</dbReference>
<gene>
    <name evidence="4" type="ORF">CCGE525_23780</name>
</gene>
<keyword evidence="4" id="KW-0614">Plasmid</keyword>